<sequence>MPAPAQYATTALQSQQQKMLLQQNRLLAGDYAADTMSPHNYQAYTQHFASASGPVQVWMGDIEAWMDDECIRQMWARAGELVSVKMIRDRLTGGPANYCFIEVPMQADAERLLALYNGKSMPIPFDRPFRLNWASGMTMGLGTALSPLAPGTGSSTLAAPPYYLFSTIAESATGAPTPTAPTFASTMPPVYNTAEGPEYSLFVGDLAPEVTDMQLIHEFRCRYASVRAAKVVTDPVTLLPRGYGFVRFSDEADQQRALVEMQGQMMGSRAIRVSTATPKRTPTMPALLQQQQQYMTDSAAVAASASAIADTRDMTRSPASSEASIDSNALYNPATDPFNTTVFVGGLVNPVSEEELHAFFSQYGEVNYCKIPPNRGCGFVTFAKRPNAETAMRALNGHMLGGSRVRLIAQPSPGMSGGTFMGVLPYIQQQQQQQTPSAYNLTPQSAFYAVNSIHPGASNSVSTMEGLGGDAGAKNSGSGNTGRGGFAGAPLSQTLSGFAYQQQQQQNYYYSHQQDAMMLATPMTAHTPGIGDSPLFNTHYERQQSQHQHQHQQHFQRNSGQFDNMHQLQQNSYGQQQQIDCLDTLSTGTVLPSLLACPSELLTRRLSTLTLGNNPRNVLTPTDTQSQAVGNGSSVSVGLPNPHPLDRRPSAGVIGQRRLSTKPSFLQQQQQQQPAAHSLVSQKSSSQLSFANLWQQTSSAGDYPHSTLSNQLGDYQGALSTPASSVHQSTSSLSLLTMPLSMNKRDSISTGETSRRQSSEDQSRQKKHDEFGHFDFALGNGNN</sequence>
<comment type="caution">
    <text evidence="1">The sequence shown here is derived from an EMBL/GenBank/DDBJ whole genome shotgun (WGS) entry which is preliminary data.</text>
</comment>
<keyword evidence="2" id="KW-1185">Reference proteome</keyword>
<dbReference type="Proteomes" id="UP001150581">
    <property type="component" value="Unassembled WGS sequence"/>
</dbReference>
<reference evidence="1" key="1">
    <citation type="submission" date="2022-07" db="EMBL/GenBank/DDBJ databases">
        <title>Phylogenomic reconstructions and comparative analyses of Kickxellomycotina fungi.</title>
        <authorList>
            <person name="Reynolds N.K."/>
            <person name="Stajich J.E."/>
            <person name="Barry K."/>
            <person name="Grigoriev I.V."/>
            <person name="Crous P."/>
            <person name="Smith M.E."/>
        </authorList>
    </citation>
    <scope>NUCLEOTIDE SEQUENCE</scope>
    <source>
        <strain evidence="1">Benny 63K</strain>
    </source>
</reference>
<dbReference type="EMBL" id="JANBPG010000121">
    <property type="protein sequence ID" value="KAJ1899835.1"/>
    <property type="molecule type" value="Genomic_DNA"/>
</dbReference>
<evidence type="ECO:0000313" key="1">
    <source>
        <dbReference type="EMBL" id="KAJ1899835.1"/>
    </source>
</evidence>
<protein>
    <submittedName>
        <fullName evidence="1">Uncharacterized protein</fullName>
    </submittedName>
</protein>
<accession>A0ACC1ISC2</accession>
<evidence type="ECO:0000313" key="2">
    <source>
        <dbReference type="Proteomes" id="UP001150581"/>
    </source>
</evidence>
<name>A0ACC1ISC2_9FUNG</name>
<gene>
    <name evidence="1" type="ORF">LPJ66_001860</name>
</gene>
<organism evidence="1 2">
    <name type="scientific">Kickxella alabastrina</name>
    <dbReference type="NCBI Taxonomy" id="61397"/>
    <lineage>
        <taxon>Eukaryota</taxon>
        <taxon>Fungi</taxon>
        <taxon>Fungi incertae sedis</taxon>
        <taxon>Zoopagomycota</taxon>
        <taxon>Kickxellomycotina</taxon>
        <taxon>Kickxellomycetes</taxon>
        <taxon>Kickxellales</taxon>
        <taxon>Kickxellaceae</taxon>
        <taxon>Kickxella</taxon>
    </lineage>
</organism>
<proteinExistence type="predicted"/>